<dbReference type="InterPro" id="IPR000718">
    <property type="entry name" value="Peptidase_M13"/>
</dbReference>
<feature type="domain" description="Peptidase M13 C-terminal" evidence="8">
    <location>
        <begin position="462"/>
        <end position="666"/>
    </location>
</feature>
<dbReference type="EMBL" id="WEGK01000016">
    <property type="protein sequence ID" value="MQY22951.1"/>
    <property type="molecule type" value="Genomic_DNA"/>
</dbReference>
<evidence type="ECO:0000313" key="10">
    <source>
        <dbReference type="EMBL" id="MQY22951.1"/>
    </source>
</evidence>
<evidence type="ECO:0000256" key="4">
    <source>
        <dbReference type="ARBA" id="ARBA00022723"/>
    </source>
</evidence>
<dbReference type="PRINTS" id="PR00786">
    <property type="entry name" value="NEPRILYSIN"/>
</dbReference>
<keyword evidence="7" id="KW-0482">Metalloprotease</keyword>
<dbReference type="Pfam" id="PF05649">
    <property type="entry name" value="Peptidase_M13_N"/>
    <property type="match status" value="1"/>
</dbReference>
<dbReference type="SUPFAM" id="SSF55486">
    <property type="entry name" value="Metalloproteases ('zincins'), catalytic domain"/>
    <property type="match status" value="1"/>
</dbReference>
<dbReference type="AlphaFoldDB" id="A0A7K0DBQ4"/>
<gene>
    <name evidence="10" type="primary">pepO_1</name>
    <name evidence="10" type="ORF">NRB20_60750</name>
</gene>
<comment type="similarity">
    <text evidence="2">Belongs to the peptidase M13 family.</text>
</comment>
<dbReference type="InterPro" id="IPR018497">
    <property type="entry name" value="Peptidase_M13_C"/>
</dbReference>
<dbReference type="Gene3D" id="3.40.390.10">
    <property type="entry name" value="Collagenase (Catalytic Domain)"/>
    <property type="match status" value="1"/>
</dbReference>
<name>A0A7K0DBQ4_9NOCA</name>
<accession>A0A7K0DBQ4</accession>
<dbReference type="GO" id="GO:0005886">
    <property type="term" value="C:plasma membrane"/>
    <property type="evidence" value="ECO:0007669"/>
    <property type="project" value="TreeGrafter"/>
</dbReference>
<dbReference type="InterPro" id="IPR008753">
    <property type="entry name" value="Peptidase_M13_N"/>
</dbReference>
<organism evidence="10 11">
    <name type="scientific">Nocardia macrotermitis</name>
    <dbReference type="NCBI Taxonomy" id="2585198"/>
    <lineage>
        <taxon>Bacteria</taxon>
        <taxon>Bacillati</taxon>
        <taxon>Actinomycetota</taxon>
        <taxon>Actinomycetes</taxon>
        <taxon>Mycobacteriales</taxon>
        <taxon>Nocardiaceae</taxon>
        <taxon>Nocardia</taxon>
    </lineage>
</organism>
<dbReference type="PANTHER" id="PTHR11733:SF167">
    <property type="entry name" value="FI17812P1-RELATED"/>
    <property type="match status" value="1"/>
</dbReference>
<evidence type="ECO:0000259" key="9">
    <source>
        <dbReference type="Pfam" id="PF05649"/>
    </source>
</evidence>
<dbReference type="InterPro" id="IPR024079">
    <property type="entry name" value="MetalloPept_cat_dom_sf"/>
</dbReference>
<evidence type="ECO:0000256" key="2">
    <source>
        <dbReference type="ARBA" id="ARBA00007357"/>
    </source>
</evidence>
<keyword evidence="3" id="KW-0645">Protease</keyword>
<evidence type="ECO:0000256" key="3">
    <source>
        <dbReference type="ARBA" id="ARBA00022670"/>
    </source>
</evidence>
<sequence>MPETVSGIDLSRIDADVRPQDDLYGYVNGAWLRTCEIPADRVHAGSVSDLRDQAEMDVQAIIMAAVTAPAAAGEEIRRIAELYSSFMDLDAVAEAGLTPIAGELADIAAVTDRSALAALLGRLQRTGVSGAVESYVSSDSHDARRNLVQLTQSGLGLPDESYYRTAGFAEIRAAYIEHVDAMFALIAADPALRASLTGDLDGIGKRVFELEHALAAGHWDVVRRRDVESSYNLRTFAELTESAPEFDWAAWTSALTAGVGRPGPEVHAEVVVRQPDYLTTFARLWADAPLADWQVWTAWQVIRRRAPYLTDDVAQQHFEFYGRTLTGARQIRERWKRGVALVQDLLPDAVGKIFIAEHFPPQARAKLTEMVSHLREAYRRSIADLPWMGPETKIAATAKLEKIVAKIGYPDHWLDYSDVHIDPNDLVGNYRRGHAAAHDHQLRRLESPVDRAEWLTPAQTVNAFYHRGMNAITFPAGYLRPPYFDPSADDAANYGAIGAVIGHEIGHAFDDQGSTHDGDGTMVDWWTATDRAEFHRRTRALIDQYAVLSPRELPDEYTVNGEFTIGENIGDLGGLSIAMTAYRISLGDGESPILDGFTGAQRFFMGWARMRCAKVRPEEAIRRLTADPHSPNEFRCNAVVRNIDAFYEAFEVRPGDALYLEPEERVRIW</sequence>
<keyword evidence="4" id="KW-0479">Metal-binding</keyword>
<comment type="caution">
    <text evidence="10">The sequence shown here is derived from an EMBL/GenBank/DDBJ whole genome shotgun (WGS) entry which is preliminary data.</text>
</comment>
<dbReference type="EC" id="3.4.24.-" evidence="10"/>
<protein>
    <submittedName>
        <fullName evidence="10">Neutral endopeptidase</fullName>
        <ecNumber evidence="10">3.4.24.-</ecNumber>
    </submittedName>
</protein>
<dbReference type="InterPro" id="IPR042089">
    <property type="entry name" value="Peptidase_M13_dom_2"/>
</dbReference>
<keyword evidence="11" id="KW-1185">Reference proteome</keyword>
<evidence type="ECO:0000256" key="1">
    <source>
        <dbReference type="ARBA" id="ARBA00001947"/>
    </source>
</evidence>
<dbReference type="PANTHER" id="PTHR11733">
    <property type="entry name" value="ZINC METALLOPROTEASE FAMILY M13 NEPRILYSIN-RELATED"/>
    <property type="match status" value="1"/>
</dbReference>
<proteinExistence type="inferred from homology"/>
<comment type="cofactor">
    <cofactor evidence="1">
        <name>Zn(2+)</name>
        <dbReference type="ChEBI" id="CHEBI:29105"/>
    </cofactor>
</comment>
<dbReference type="Pfam" id="PF01431">
    <property type="entry name" value="Peptidase_M13"/>
    <property type="match status" value="1"/>
</dbReference>
<keyword evidence="6" id="KW-0862">Zinc</keyword>
<dbReference type="PROSITE" id="PS51885">
    <property type="entry name" value="NEPRILYSIN"/>
    <property type="match status" value="1"/>
</dbReference>
<evidence type="ECO:0000256" key="6">
    <source>
        <dbReference type="ARBA" id="ARBA00022833"/>
    </source>
</evidence>
<evidence type="ECO:0000259" key="8">
    <source>
        <dbReference type="Pfam" id="PF01431"/>
    </source>
</evidence>
<dbReference type="GO" id="GO:0046872">
    <property type="term" value="F:metal ion binding"/>
    <property type="evidence" value="ECO:0007669"/>
    <property type="project" value="UniProtKB-KW"/>
</dbReference>
<feature type="domain" description="Peptidase M13 N-terminal" evidence="9">
    <location>
        <begin position="19"/>
        <end position="410"/>
    </location>
</feature>
<dbReference type="GO" id="GO:0004222">
    <property type="term" value="F:metalloendopeptidase activity"/>
    <property type="evidence" value="ECO:0007669"/>
    <property type="project" value="InterPro"/>
</dbReference>
<dbReference type="Proteomes" id="UP000438448">
    <property type="component" value="Unassembled WGS sequence"/>
</dbReference>
<dbReference type="GO" id="GO:0016485">
    <property type="term" value="P:protein processing"/>
    <property type="evidence" value="ECO:0007669"/>
    <property type="project" value="TreeGrafter"/>
</dbReference>
<keyword evidence="5 10" id="KW-0378">Hydrolase</keyword>
<dbReference type="Gene3D" id="1.10.1380.10">
    <property type="entry name" value="Neutral endopeptidase , domain2"/>
    <property type="match status" value="1"/>
</dbReference>
<evidence type="ECO:0000256" key="7">
    <source>
        <dbReference type="ARBA" id="ARBA00023049"/>
    </source>
</evidence>
<dbReference type="CDD" id="cd08662">
    <property type="entry name" value="M13"/>
    <property type="match status" value="1"/>
</dbReference>
<reference evidence="10 11" key="1">
    <citation type="submission" date="2019-10" db="EMBL/GenBank/DDBJ databases">
        <title>Nocardia macrotermitis sp. nov. and Nocardia aurantia sp. nov., isolated from the gut of fungus growing-termite Macrotermes natalensis.</title>
        <authorList>
            <person name="Benndorf R."/>
            <person name="Schwitalla J."/>
            <person name="Martin K."/>
            <person name="De Beer W."/>
            <person name="Kaster A.-K."/>
            <person name="Vollmers J."/>
            <person name="Poulsen M."/>
            <person name="Beemelmanns C."/>
        </authorList>
    </citation>
    <scope>NUCLEOTIDE SEQUENCE [LARGE SCALE GENOMIC DNA]</scope>
    <source>
        <strain evidence="10 11">RB20</strain>
    </source>
</reference>
<evidence type="ECO:0000313" key="11">
    <source>
        <dbReference type="Proteomes" id="UP000438448"/>
    </source>
</evidence>
<evidence type="ECO:0000256" key="5">
    <source>
        <dbReference type="ARBA" id="ARBA00022801"/>
    </source>
</evidence>